<dbReference type="PANTHER" id="PTHR32071:SF117">
    <property type="entry name" value="PTS-DEPENDENT DIHYDROXYACETONE KINASE OPERON REGULATORY PROTEIN-RELATED"/>
    <property type="match status" value="1"/>
</dbReference>
<dbReference type="PANTHER" id="PTHR32071">
    <property type="entry name" value="TRANSCRIPTIONAL REGULATORY PROTEIN"/>
    <property type="match status" value="1"/>
</dbReference>
<dbReference type="Proteomes" id="UP000014216">
    <property type="component" value="Unassembled WGS sequence"/>
</dbReference>
<name>S0FZ67_9BACT</name>
<comment type="caution">
    <text evidence="8">The sequence shown here is derived from an EMBL/GenBank/DDBJ whole genome shotgun (WGS) entry which is preliminary data.</text>
</comment>
<keyword evidence="9" id="KW-1185">Reference proteome</keyword>
<dbReference type="AlphaFoldDB" id="S0FZ67"/>
<keyword evidence="5" id="KW-0010">Activator</keyword>
<dbReference type="InterPro" id="IPR025944">
    <property type="entry name" value="Sigma_54_int_dom_CS"/>
</dbReference>
<evidence type="ECO:0000313" key="8">
    <source>
        <dbReference type="EMBL" id="EMS79965.1"/>
    </source>
</evidence>
<dbReference type="Pfam" id="PF25601">
    <property type="entry name" value="AAA_lid_14"/>
    <property type="match status" value="1"/>
</dbReference>
<evidence type="ECO:0000256" key="4">
    <source>
        <dbReference type="ARBA" id="ARBA00023125"/>
    </source>
</evidence>
<feature type="domain" description="Sigma-54 factor interaction" evidence="7">
    <location>
        <begin position="47"/>
        <end position="127"/>
    </location>
</feature>
<dbReference type="InterPro" id="IPR002197">
    <property type="entry name" value="HTH_Fis"/>
</dbReference>
<evidence type="ECO:0000313" key="9">
    <source>
        <dbReference type="Proteomes" id="UP000014216"/>
    </source>
</evidence>
<keyword evidence="6" id="KW-0804">Transcription</keyword>
<keyword evidence="1" id="KW-0547">Nucleotide-binding</keyword>
<evidence type="ECO:0000256" key="1">
    <source>
        <dbReference type="ARBA" id="ARBA00022741"/>
    </source>
</evidence>
<dbReference type="PROSITE" id="PS50045">
    <property type="entry name" value="SIGMA54_INTERACT_4"/>
    <property type="match status" value="1"/>
</dbReference>
<organism evidence="8 9">
    <name type="scientific">Desulfotignum phosphitoxidans DSM 13687</name>
    <dbReference type="NCBI Taxonomy" id="1286635"/>
    <lineage>
        <taxon>Bacteria</taxon>
        <taxon>Pseudomonadati</taxon>
        <taxon>Thermodesulfobacteriota</taxon>
        <taxon>Desulfobacteria</taxon>
        <taxon>Desulfobacterales</taxon>
        <taxon>Desulfobacteraceae</taxon>
        <taxon>Desulfotignum</taxon>
    </lineage>
</organism>
<dbReference type="SUPFAM" id="SSF46689">
    <property type="entry name" value="Homeodomain-like"/>
    <property type="match status" value="1"/>
</dbReference>
<dbReference type="Gene3D" id="1.10.8.60">
    <property type="match status" value="1"/>
</dbReference>
<keyword evidence="3" id="KW-0805">Transcription regulation</keyword>
<accession>S0FZ67</accession>
<keyword evidence="2" id="KW-0067">ATP-binding</keyword>
<dbReference type="InterPro" id="IPR009057">
    <property type="entry name" value="Homeodomain-like_sf"/>
</dbReference>
<dbReference type="InterPro" id="IPR002078">
    <property type="entry name" value="Sigma_54_int"/>
</dbReference>
<evidence type="ECO:0000256" key="6">
    <source>
        <dbReference type="ARBA" id="ARBA00023163"/>
    </source>
</evidence>
<evidence type="ECO:0000259" key="7">
    <source>
        <dbReference type="PROSITE" id="PS50045"/>
    </source>
</evidence>
<evidence type="ECO:0000256" key="2">
    <source>
        <dbReference type="ARBA" id="ARBA00022840"/>
    </source>
</evidence>
<dbReference type="PROSITE" id="PS00688">
    <property type="entry name" value="SIGMA54_INTERACT_3"/>
    <property type="match status" value="1"/>
</dbReference>
<dbReference type="InterPro" id="IPR058031">
    <property type="entry name" value="AAA_lid_NorR"/>
</dbReference>
<evidence type="ECO:0000256" key="5">
    <source>
        <dbReference type="ARBA" id="ARBA00023159"/>
    </source>
</evidence>
<dbReference type="PRINTS" id="PR01590">
    <property type="entry name" value="HTHFIS"/>
</dbReference>
<dbReference type="Gene3D" id="1.10.10.60">
    <property type="entry name" value="Homeodomain-like"/>
    <property type="match status" value="1"/>
</dbReference>
<protein>
    <submittedName>
        <fullName evidence="8">Transcriptional regulator, Fis family</fullName>
    </submittedName>
</protein>
<proteinExistence type="predicted"/>
<dbReference type="GO" id="GO:0005524">
    <property type="term" value="F:ATP binding"/>
    <property type="evidence" value="ECO:0007669"/>
    <property type="project" value="UniProtKB-KW"/>
</dbReference>
<reference evidence="8 9" key="1">
    <citation type="journal article" date="2013" name="Genome Announc.">
        <title>Draft Genome Sequence of Desulfotignum phosphitoxidans DSM 13687 Strain FiPS-3.</title>
        <authorList>
            <person name="Poehlein A."/>
            <person name="Daniel R."/>
            <person name="Simeonova D.D."/>
        </authorList>
    </citation>
    <scope>NUCLEOTIDE SEQUENCE [LARGE SCALE GENOMIC DNA]</scope>
    <source>
        <strain evidence="8 9">DSM 13687</strain>
    </source>
</reference>
<dbReference type="FunFam" id="1.10.8.60:FF:000014">
    <property type="entry name" value="DNA-binding transcriptional regulator NtrC"/>
    <property type="match status" value="1"/>
</dbReference>
<dbReference type="RefSeq" id="WP_006965293.1">
    <property type="nucleotide sequence ID" value="NZ_APJX01000003.1"/>
</dbReference>
<keyword evidence="4" id="KW-0238">DNA-binding</keyword>
<evidence type="ECO:0000256" key="3">
    <source>
        <dbReference type="ARBA" id="ARBA00023015"/>
    </source>
</evidence>
<dbReference type="Pfam" id="PF02954">
    <property type="entry name" value="HTH_8"/>
    <property type="match status" value="1"/>
</dbReference>
<sequence length="217" mass="24797">MQCHSLIHPFQVCRKRRLHLQIHPFGDFVQHGIRNQNLPFSSLLLDSAGDIDRRPHHPLNVINIRISSLKERPDDIPLLAQHFLTRYAQKNRKLFKGFTPVAMDALMKHPWPSNVRELENAVERAVILSMGQYISEKDLPADVVKNYRPDEVFQNPLPELGGKSLDEVEAMALIQTLKQTGGNKTEAAKLLNITRTTLNNKIKKCHLDLEQILSSHP</sequence>
<dbReference type="EMBL" id="APJX01000003">
    <property type="protein sequence ID" value="EMS79965.1"/>
    <property type="molecule type" value="Genomic_DNA"/>
</dbReference>
<gene>
    <name evidence="8" type="ORF">Dpo_3c01070</name>
</gene>
<dbReference type="GO" id="GO:0006355">
    <property type="term" value="P:regulation of DNA-templated transcription"/>
    <property type="evidence" value="ECO:0007669"/>
    <property type="project" value="InterPro"/>
</dbReference>
<dbReference type="GO" id="GO:0043565">
    <property type="term" value="F:sequence-specific DNA binding"/>
    <property type="evidence" value="ECO:0007669"/>
    <property type="project" value="InterPro"/>
</dbReference>